<reference evidence="1" key="1">
    <citation type="submission" date="2014-11" db="EMBL/GenBank/DDBJ databases">
        <authorList>
            <person name="Amaro Gonzalez C."/>
        </authorList>
    </citation>
    <scope>NUCLEOTIDE SEQUENCE</scope>
</reference>
<dbReference type="AlphaFoldDB" id="A0A0E9R029"/>
<name>A0A0E9R029_ANGAN</name>
<protein>
    <submittedName>
        <fullName evidence="1">Uncharacterized protein</fullName>
    </submittedName>
</protein>
<organism evidence="1">
    <name type="scientific">Anguilla anguilla</name>
    <name type="common">European freshwater eel</name>
    <name type="synonym">Muraena anguilla</name>
    <dbReference type="NCBI Taxonomy" id="7936"/>
    <lineage>
        <taxon>Eukaryota</taxon>
        <taxon>Metazoa</taxon>
        <taxon>Chordata</taxon>
        <taxon>Craniata</taxon>
        <taxon>Vertebrata</taxon>
        <taxon>Euteleostomi</taxon>
        <taxon>Actinopterygii</taxon>
        <taxon>Neopterygii</taxon>
        <taxon>Teleostei</taxon>
        <taxon>Anguilliformes</taxon>
        <taxon>Anguillidae</taxon>
        <taxon>Anguilla</taxon>
    </lineage>
</organism>
<accession>A0A0E9R029</accession>
<evidence type="ECO:0000313" key="1">
    <source>
        <dbReference type="EMBL" id="JAH21820.1"/>
    </source>
</evidence>
<dbReference type="EMBL" id="GBXM01086757">
    <property type="protein sequence ID" value="JAH21820.1"/>
    <property type="molecule type" value="Transcribed_RNA"/>
</dbReference>
<reference evidence="1" key="2">
    <citation type="journal article" date="2015" name="Fish Shellfish Immunol.">
        <title>Early steps in the European eel (Anguilla anguilla)-Vibrio vulnificus interaction in the gills: Role of the RtxA13 toxin.</title>
        <authorList>
            <person name="Callol A."/>
            <person name="Pajuelo D."/>
            <person name="Ebbesson L."/>
            <person name="Teles M."/>
            <person name="MacKenzie S."/>
            <person name="Amaro C."/>
        </authorList>
    </citation>
    <scope>NUCLEOTIDE SEQUENCE</scope>
</reference>
<proteinExistence type="predicted"/>
<sequence>MLVSRYNAAVNLLNRFTDPAISFRAPLISPSSGPYPIKHKGVFPIPFHTTAPLE</sequence>